<reference evidence="2" key="1">
    <citation type="submission" date="2016-11" db="UniProtKB">
        <authorList>
            <consortium name="WormBaseParasite"/>
        </authorList>
    </citation>
    <scope>IDENTIFICATION</scope>
    <source>
        <strain evidence="2">KR3021</strain>
    </source>
</reference>
<proteinExistence type="predicted"/>
<accession>A0AC35UD01</accession>
<protein>
    <submittedName>
        <fullName evidence="2">Venom protein</fullName>
    </submittedName>
</protein>
<dbReference type="WBParaSite" id="RSKR_0001042600.1">
    <property type="protein sequence ID" value="RSKR_0001042600.1"/>
    <property type="gene ID" value="RSKR_0001042600"/>
</dbReference>
<sequence length="68" mass="7529">MKFTCIFIAFLVIMSMTAFVAEAKNCGHYCCTGCKRGRCIAQRRSCFPVMVLESLYDGGTAEEGNLAY</sequence>
<evidence type="ECO:0000313" key="1">
    <source>
        <dbReference type="Proteomes" id="UP000095286"/>
    </source>
</evidence>
<dbReference type="Proteomes" id="UP000095286">
    <property type="component" value="Unplaced"/>
</dbReference>
<name>A0AC35UD01_9BILA</name>
<organism evidence="1 2">
    <name type="scientific">Rhabditophanes sp. KR3021</name>
    <dbReference type="NCBI Taxonomy" id="114890"/>
    <lineage>
        <taxon>Eukaryota</taxon>
        <taxon>Metazoa</taxon>
        <taxon>Ecdysozoa</taxon>
        <taxon>Nematoda</taxon>
        <taxon>Chromadorea</taxon>
        <taxon>Rhabditida</taxon>
        <taxon>Tylenchina</taxon>
        <taxon>Panagrolaimomorpha</taxon>
        <taxon>Strongyloidoidea</taxon>
        <taxon>Alloionematidae</taxon>
        <taxon>Rhabditophanes</taxon>
    </lineage>
</organism>
<evidence type="ECO:0000313" key="2">
    <source>
        <dbReference type="WBParaSite" id="RSKR_0001042600.1"/>
    </source>
</evidence>